<sequence>MKKALLTWFILAGLVQLSRSQEILLVPENLNFQSETERNFWQYGEFNPFLLFKAVQAERTASEQAWIEVVEDLDLKASRKKSDHQFLRQIFEKTHQKLLKKYEQHSTFNSMLSEGKFDCVSGSAALSLLLDRYGFVFDIIETDYHVFIVVDLEGKKAILESTLPIGGMITSPTEVNKYLESYRPEKFAQLKSLNQGLAGPDIDYGDHSIFRKVNFKQLAGLQYYNDAIVHFNSQAFGLAIDQLSKAYLLYPSDRILGLRELSIDMAYKTYGYEIKK</sequence>
<keyword evidence="2" id="KW-1185">Reference proteome</keyword>
<dbReference type="Proteomes" id="UP000198756">
    <property type="component" value="Unassembled WGS sequence"/>
</dbReference>
<evidence type="ECO:0000313" key="1">
    <source>
        <dbReference type="EMBL" id="SDA96469.1"/>
    </source>
</evidence>
<evidence type="ECO:0008006" key="3">
    <source>
        <dbReference type="Google" id="ProtNLM"/>
    </source>
</evidence>
<evidence type="ECO:0000313" key="2">
    <source>
        <dbReference type="Proteomes" id="UP000198756"/>
    </source>
</evidence>
<gene>
    <name evidence="1" type="ORF">SAMN03080617_04237</name>
</gene>
<protein>
    <recommendedName>
        <fullName evidence="3">Transglutaminase-like superfamily protein</fullName>
    </recommendedName>
</protein>
<dbReference type="STRING" id="279824.SAMN03080617_04237"/>
<reference evidence="2" key="1">
    <citation type="submission" date="2016-10" db="EMBL/GenBank/DDBJ databases">
        <authorList>
            <person name="Varghese N."/>
            <person name="Submissions S."/>
        </authorList>
    </citation>
    <scope>NUCLEOTIDE SEQUENCE [LARGE SCALE GENOMIC DNA]</scope>
    <source>
        <strain evidence="2">DSM 22703</strain>
    </source>
</reference>
<name>A0A1G5ZNT9_9BACT</name>
<proteinExistence type="predicted"/>
<dbReference type="RefSeq" id="WP_092734854.1">
    <property type="nucleotide sequence ID" value="NZ_FMXE01000051.1"/>
</dbReference>
<organism evidence="1 2">
    <name type="scientific">Algoriphagus alkaliphilus</name>
    <dbReference type="NCBI Taxonomy" id="279824"/>
    <lineage>
        <taxon>Bacteria</taxon>
        <taxon>Pseudomonadati</taxon>
        <taxon>Bacteroidota</taxon>
        <taxon>Cytophagia</taxon>
        <taxon>Cytophagales</taxon>
        <taxon>Cyclobacteriaceae</taxon>
        <taxon>Algoriphagus</taxon>
    </lineage>
</organism>
<dbReference type="AlphaFoldDB" id="A0A1G5ZNT9"/>
<accession>A0A1G5ZNT9</accession>
<dbReference type="EMBL" id="FMXE01000051">
    <property type="protein sequence ID" value="SDA96469.1"/>
    <property type="molecule type" value="Genomic_DNA"/>
</dbReference>
<dbReference type="OrthoDB" id="1418365at2"/>